<dbReference type="InterPro" id="IPR005844">
    <property type="entry name" value="A-D-PHexomutase_a/b/a-I"/>
</dbReference>
<protein>
    <submittedName>
        <fullName evidence="11">Phospho-sugar mutase</fullName>
    </submittedName>
</protein>
<dbReference type="InterPro" id="IPR005846">
    <property type="entry name" value="A-D-PHexomutase_a/b/a-III"/>
</dbReference>
<evidence type="ECO:0000256" key="7">
    <source>
        <dbReference type="RuleBase" id="RU004326"/>
    </source>
</evidence>
<keyword evidence="4 7" id="KW-0479">Metal-binding</keyword>
<dbReference type="Gene3D" id="3.40.120.10">
    <property type="entry name" value="Alpha-D-Glucose-1,6-Bisphosphate, subunit A, domain 3"/>
    <property type="match status" value="3"/>
</dbReference>
<dbReference type="RefSeq" id="WP_344601435.1">
    <property type="nucleotide sequence ID" value="NZ_BAAAHE010000006.1"/>
</dbReference>
<dbReference type="InterPro" id="IPR016066">
    <property type="entry name" value="A-D-PHexomutase_CS"/>
</dbReference>
<dbReference type="PRINTS" id="PR00509">
    <property type="entry name" value="PGMPMM"/>
</dbReference>
<dbReference type="EMBL" id="BAAAHE010000006">
    <property type="protein sequence ID" value="GAA0606814.1"/>
    <property type="molecule type" value="Genomic_DNA"/>
</dbReference>
<keyword evidence="3" id="KW-0597">Phosphoprotein</keyword>
<evidence type="ECO:0000313" key="12">
    <source>
        <dbReference type="Proteomes" id="UP001500957"/>
    </source>
</evidence>
<accession>A0ABP3RBE3</accession>
<feature type="domain" description="Alpha-D-phosphohexomutase alpha/beta/alpha" evidence="10">
    <location>
        <begin position="272"/>
        <end position="381"/>
    </location>
</feature>
<evidence type="ECO:0000259" key="8">
    <source>
        <dbReference type="Pfam" id="PF02878"/>
    </source>
</evidence>
<dbReference type="InterPro" id="IPR036900">
    <property type="entry name" value="A-D-PHexomutase_C_sf"/>
</dbReference>
<dbReference type="CDD" id="cd05799">
    <property type="entry name" value="PGM2"/>
    <property type="match status" value="1"/>
</dbReference>
<reference evidence="12" key="1">
    <citation type="journal article" date="2019" name="Int. J. Syst. Evol. Microbiol.">
        <title>The Global Catalogue of Microorganisms (GCM) 10K type strain sequencing project: providing services to taxonomists for standard genome sequencing and annotation.</title>
        <authorList>
            <consortium name="The Broad Institute Genomics Platform"/>
            <consortium name="The Broad Institute Genome Sequencing Center for Infectious Disease"/>
            <person name="Wu L."/>
            <person name="Ma J."/>
        </authorList>
    </citation>
    <scope>NUCLEOTIDE SEQUENCE [LARGE SCALE GENOMIC DNA]</scope>
    <source>
        <strain evidence="12">JCM 10671</strain>
    </source>
</reference>
<dbReference type="InterPro" id="IPR005841">
    <property type="entry name" value="Alpha-D-phosphohexomutase_SF"/>
</dbReference>
<comment type="similarity">
    <text evidence="2 7">Belongs to the phosphohexose mutase family.</text>
</comment>
<evidence type="ECO:0000256" key="2">
    <source>
        <dbReference type="ARBA" id="ARBA00010231"/>
    </source>
</evidence>
<dbReference type="Proteomes" id="UP001500957">
    <property type="component" value="Unassembled WGS sequence"/>
</dbReference>
<dbReference type="Pfam" id="PF02880">
    <property type="entry name" value="PGM_PMM_III"/>
    <property type="match status" value="1"/>
</dbReference>
<keyword evidence="5 7" id="KW-0460">Magnesium</keyword>
<evidence type="ECO:0000256" key="4">
    <source>
        <dbReference type="ARBA" id="ARBA00022723"/>
    </source>
</evidence>
<dbReference type="SUPFAM" id="SSF55957">
    <property type="entry name" value="Phosphoglucomutase, C-terminal domain"/>
    <property type="match status" value="1"/>
</dbReference>
<proteinExistence type="inferred from homology"/>
<dbReference type="PROSITE" id="PS00710">
    <property type="entry name" value="PGM_PMM"/>
    <property type="match status" value="1"/>
</dbReference>
<name>A0ABP3RBE3_9ACTN</name>
<keyword evidence="6" id="KW-0413">Isomerase</keyword>
<dbReference type="InterPro" id="IPR005845">
    <property type="entry name" value="A-D-PHexomutase_a/b/a-II"/>
</dbReference>
<dbReference type="Pfam" id="PF02878">
    <property type="entry name" value="PGM_PMM_I"/>
    <property type="match status" value="1"/>
</dbReference>
<evidence type="ECO:0000256" key="5">
    <source>
        <dbReference type="ARBA" id="ARBA00022842"/>
    </source>
</evidence>
<evidence type="ECO:0000256" key="6">
    <source>
        <dbReference type="ARBA" id="ARBA00023235"/>
    </source>
</evidence>
<comment type="cofactor">
    <cofactor evidence="1">
        <name>Mg(2+)</name>
        <dbReference type="ChEBI" id="CHEBI:18420"/>
    </cofactor>
</comment>
<dbReference type="SUPFAM" id="SSF53738">
    <property type="entry name" value="Phosphoglucomutase, first 3 domains"/>
    <property type="match status" value="3"/>
</dbReference>
<evidence type="ECO:0000259" key="9">
    <source>
        <dbReference type="Pfam" id="PF02879"/>
    </source>
</evidence>
<sequence>MSDVRFGTAGLRATMGDGPGQFNTALVARASYGLATYLTQNQIAGPVVVGFDARHGSARFATEAAAVLRAAGRRALLMPRELPTPVLAFAVRHLAAAAGVMITASHNPASDNGYKVYLADGSQIAPPADAAMEAAMAAAPAAVPRTEAGAEFVGEDVVDAYLARAATLVPAAARRDALRVAYTPLHGVAGETFRRAWELAGFSPYAEVAEQAAPDPDFPTVAFPNPEEPGALDLAARTAARADADLVLAHDPDGDRCAVMIRAGDGYRALSGDEVGALLAEHLLTSGRIGADGVLATTIVSSPLLDRVAAAHGRRCVRTLTGFKWLARAPGVAYAYEEALGYCVDPDAVRDKDGITAALVIAEMATSVPLRERLDALTERYGVHVSAPRSIRIEDPALASTVLRRLLDAPPPHLAGTPVDHVEDLSAPSTDLPPTAGVRVTAGAITAVVRPSGTEPKLKLYLYVSGESAPADPNHERAALTAQLELAGRELCNVLLGMRGSERG</sequence>
<comment type="caution">
    <text evidence="11">The sequence shown here is derived from an EMBL/GenBank/DDBJ whole genome shotgun (WGS) entry which is preliminary data.</text>
</comment>
<dbReference type="PANTHER" id="PTHR45745">
    <property type="entry name" value="PHOSPHOMANNOMUTASE 45A"/>
    <property type="match status" value="1"/>
</dbReference>
<feature type="domain" description="Alpha-D-phosphohexomutase alpha/beta/alpha" evidence="9">
    <location>
        <begin position="160"/>
        <end position="260"/>
    </location>
</feature>
<dbReference type="Pfam" id="PF02879">
    <property type="entry name" value="PGM_PMM_II"/>
    <property type="match status" value="1"/>
</dbReference>
<keyword evidence="12" id="KW-1185">Reference proteome</keyword>
<gene>
    <name evidence="11" type="ORF">GCM10009547_05980</name>
</gene>
<organism evidence="11 12">
    <name type="scientific">Sporichthya brevicatena</name>
    <dbReference type="NCBI Taxonomy" id="171442"/>
    <lineage>
        <taxon>Bacteria</taxon>
        <taxon>Bacillati</taxon>
        <taxon>Actinomycetota</taxon>
        <taxon>Actinomycetes</taxon>
        <taxon>Sporichthyales</taxon>
        <taxon>Sporichthyaceae</taxon>
        <taxon>Sporichthya</taxon>
    </lineage>
</organism>
<dbReference type="InterPro" id="IPR016055">
    <property type="entry name" value="A-D-PHexomutase_a/b/a-I/II/III"/>
</dbReference>
<evidence type="ECO:0000313" key="11">
    <source>
        <dbReference type="EMBL" id="GAA0606814.1"/>
    </source>
</evidence>
<feature type="domain" description="Alpha-D-phosphohexomutase alpha/beta/alpha" evidence="8">
    <location>
        <begin position="5"/>
        <end position="138"/>
    </location>
</feature>
<evidence type="ECO:0000259" key="10">
    <source>
        <dbReference type="Pfam" id="PF02880"/>
    </source>
</evidence>
<evidence type="ECO:0000256" key="1">
    <source>
        <dbReference type="ARBA" id="ARBA00001946"/>
    </source>
</evidence>
<dbReference type="PANTHER" id="PTHR45745:SF1">
    <property type="entry name" value="PHOSPHOGLUCOMUTASE 2B-RELATED"/>
    <property type="match status" value="1"/>
</dbReference>
<evidence type="ECO:0000256" key="3">
    <source>
        <dbReference type="ARBA" id="ARBA00022553"/>
    </source>
</evidence>